<feature type="domain" description="Aconitase A/isopropylmalate dehydratase small subunit swivel" evidence="6">
    <location>
        <begin position="524"/>
        <end position="576"/>
    </location>
</feature>
<organism evidence="7 8">
    <name type="scientific">Actinomycetospora corticicola</name>
    <dbReference type="NCBI Taxonomy" id="663602"/>
    <lineage>
        <taxon>Bacteria</taxon>
        <taxon>Bacillati</taxon>
        <taxon>Actinomycetota</taxon>
        <taxon>Actinomycetes</taxon>
        <taxon>Pseudonocardiales</taxon>
        <taxon>Pseudonocardiaceae</taxon>
        <taxon>Actinomycetospora</taxon>
    </lineage>
</organism>
<dbReference type="InterPro" id="IPR000573">
    <property type="entry name" value="AconitaseA/IPMdHydase_ssu_swvl"/>
</dbReference>
<dbReference type="InterPro" id="IPR036008">
    <property type="entry name" value="Aconitase_4Fe-4S_dom"/>
</dbReference>
<dbReference type="EC" id="4.2.1.3" evidence="7"/>
<reference evidence="7 8" key="1">
    <citation type="submission" date="2020-07" db="EMBL/GenBank/DDBJ databases">
        <title>Sequencing the genomes of 1000 actinobacteria strains.</title>
        <authorList>
            <person name="Klenk H.-P."/>
        </authorList>
    </citation>
    <scope>NUCLEOTIDE SEQUENCE [LARGE SCALE GENOMIC DNA]</scope>
    <source>
        <strain evidence="7 8">DSM 45772</strain>
    </source>
</reference>
<evidence type="ECO:0000313" key="7">
    <source>
        <dbReference type="EMBL" id="NYD35670.1"/>
    </source>
</evidence>
<keyword evidence="8" id="KW-1185">Reference proteome</keyword>
<dbReference type="RefSeq" id="WP_179793474.1">
    <property type="nucleotide sequence ID" value="NZ_BAABHP010000017.1"/>
</dbReference>
<feature type="domain" description="Aconitase/3-isopropylmalate dehydratase large subunit alpha/beta/alpha" evidence="5">
    <location>
        <begin position="9"/>
        <end position="407"/>
    </location>
</feature>
<dbReference type="AlphaFoldDB" id="A0A7Y9DUF5"/>
<dbReference type="EMBL" id="JACCBN010000001">
    <property type="protein sequence ID" value="NYD35670.1"/>
    <property type="molecule type" value="Genomic_DNA"/>
</dbReference>
<evidence type="ECO:0000313" key="8">
    <source>
        <dbReference type="Proteomes" id="UP000535890"/>
    </source>
</evidence>
<dbReference type="NCBIfam" id="NF005558">
    <property type="entry name" value="PRK07229.1"/>
    <property type="match status" value="1"/>
</dbReference>
<dbReference type="GO" id="GO:0051539">
    <property type="term" value="F:4 iron, 4 sulfur cluster binding"/>
    <property type="evidence" value="ECO:0007669"/>
    <property type="project" value="TreeGrafter"/>
</dbReference>
<dbReference type="InterPro" id="IPR015928">
    <property type="entry name" value="Aconitase/3IPM_dehydase_swvl"/>
</dbReference>
<evidence type="ECO:0000256" key="4">
    <source>
        <dbReference type="SAM" id="MobiDB-lite"/>
    </source>
</evidence>
<keyword evidence="2" id="KW-0408">Iron</keyword>
<dbReference type="Proteomes" id="UP000535890">
    <property type="component" value="Unassembled WGS sequence"/>
</dbReference>
<comment type="caution">
    <text evidence="7">The sequence shown here is derived from an EMBL/GenBank/DDBJ whole genome shotgun (WGS) entry which is preliminary data.</text>
</comment>
<dbReference type="InterPro" id="IPR050926">
    <property type="entry name" value="Aconitase/IPM_isomerase"/>
</dbReference>
<accession>A0A7Y9DUF5</accession>
<dbReference type="GO" id="GO:0006099">
    <property type="term" value="P:tricarboxylic acid cycle"/>
    <property type="evidence" value="ECO:0007669"/>
    <property type="project" value="TreeGrafter"/>
</dbReference>
<proteinExistence type="predicted"/>
<keyword evidence="3" id="KW-0411">Iron-sulfur</keyword>
<feature type="region of interest" description="Disordered" evidence="4">
    <location>
        <begin position="411"/>
        <end position="434"/>
    </location>
</feature>
<dbReference type="PANTHER" id="PTHR43160">
    <property type="entry name" value="ACONITATE HYDRATASE B"/>
    <property type="match status" value="1"/>
</dbReference>
<dbReference type="Gene3D" id="3.30.499.10">
    <property type="entry name" value="Aconitase, domain 3"/>
    <property type="match status" value="2"/>
</dbReference>
<dbReference type="GO" id="GO:0005829">
    <property type="term" value="C:cytosol"/>
    <property type="evidence" value="ECO:0007669"/>
    <property type="project" value="TreeGrafter"/>
</dbReference>
<dbReference type="SUPFAM" id="SSF53732">
    <property type="entry name" value="Aconitase iron-sulfur domain"/>
    <property type="match status" value="1"/>
</dbReference>
<evidence type="ECO:0000256" key="3">
    <source>
        <dbReference type="ARBA" id="ARBA00023014"/>
    </source>
</evidence>
<evidence type="ECO:0000259" key="6">
    <source>
        <dbReference type="Pfam" id="PF00694"/>
    </source>
</evidence>
<evidence type="ECO:0000256" key="1">
    <source>
        <dbReference type="ARBA" id="ARBA00022723"/>
    </source>
</evidence>
<dbReference type="GO" id="GO:0003994">
    <property type="term" value="F:aconitate hydratase activity"/>
    <property type="evidence" value="ECO:0007669"/>
    <property type="project" value="UniProtKB-EC"/>
</dbReference>
<dbReference type="PRINTS" id="PR00415">
    <property type="entry name" value="ACONITASE"/>
</dbReference>
<dbReference type="Pfam" id="PF00694">
    <property type="entry name" value="Aconitase_C"/>
    <property type="match status" value="1"/>
</dbReference>
<gene>
    <name evidence="7" type="ORF">BJ983_001772</name>
</gene>
<keyword evidence="7" id="KW-0456">Lyase</keyword>
<dbReference type="SUPFAM" id="SSF52016">
    <property type="entry name" value="LeuD/IlvD-like"/>
    <property type="match status" value="1"/>
</dbReference>
<sequence length="646" mass="68405">MPENLIRRILADHLREGELTPGEEIVLDVDQVLIEDATGSMCALQFEALGVDRVAVSPSVLYVDHNVLQVDGRNMDEHRYLQTFAARYGLHFSRPGNGISHYVHLERFARPGALLLGADSHSTMSGAVGMVAFGAGGLDVAVAMAGHGVATAAPAVVNVELRGELPPWVAAKDVILELLRRHGVRGGQGRAYEFTGPGAAALSVLERGSICNMITELGALAAVFPADGQVRSWLRAQGREDDFADVAAEDDATYDEHEVIELGDLEPLIACPSSPGSVVPVREVAGTEVVQVCVGSSVNSSYEDLAIVGAVLRDEIVHPAIEMTVTPGSRQILDRVARGGVYAELVAAGARMLEPVCGPCIGVGQAPSAGRPSVRTFNRNFPGRSGTAGDQVYLCSPPTAAATALHGVITDPRDLGEVPSFDPPPTDPRRVDDQILRPRPDDEAAQVEVVRGPNIVPPPAGAQVPDRLADPVLIVVGDDVSTGDMAPDGMGMSDWSNIPECARSMFARQDPGFHDRALAREHGVIVGGHNYGQGSSREQAAQAALYLGARAVIAAGFARIHRANLIAQGIVPLEFVDAEDHGRAETDQTWTIEGLRDAVEAGIEELTASTDVGEVRLRLRLAPRERATLLAGGTIARLRSESVSRA</sequence>
<keyword evidence="1" id="KW-0479">Metal-binding</keyword>
<dbReference type="Gene3D" id="3.20.19.10">
    <property type="entry name" value="Aconitase, domain 4"/>
    <property type="match status" value="1"/>
</dbReference>
<evidence type="ECO:0000256" key="2">
    <source>
        <dbReference type="ARBA" id="ARBA00023004"/>
    </source>
</evidence>
<evidence type="ECO:0000259" key="5">
    <source>
        <dbReference type="Pfam" id="PF00330"/>
    </source>
</evidence>
<dbReference type="Pfam" id="PF00330">
    <property type="entry name" value="Aconitase"/>
    <property type="match status" value="1"/>
</dbReference>
<dbReference type="GO" id="GO:0046872">
    <property type="term" value="F:metal ion binding"/>
    <property type="evidence" value="ECO:0007669"/>
    <property type="project" value="UniProtKB-KW"/>
</dbReference>
<protein>
    <submittedName>
        <fullName evidence="7">Aconitate hydratase</fullName>
        <ecNumber evidence="7">4.2.1.3</ecNumber>
    </submittedName>
</protein>
<dbReference type="InterPro" id="IPR015931">
    <property type="entry name" value="Acnase/IPM_dHydase_lsu_aba_1/3"/>
</dbReference>
<dbReference type="PANTHER" id="PTHR43160:SF3">
    <property type="entry name" value="ACONITATE HYDRATASE, MITOCHONDRIAL"/>
    <property type="match status" value="1"/>
</dbReference>
<name>A0A7Y9DUF5_9PSEU</name>
<dbReference type="InterPro" id="IPR001030">
    <property type="entry name" value="Acoase/IPM_deHydtase_lsu_aba"/>
</dbReference>